<evidence type="ECO:0000259" key="6">
    <source>
        <dbReference type="PROSITE" id="PS50865"/>
    </source>
</evidence>
<evidence type="ECO:0000256" key="2">
    <source>
        <dbReference type="ARBA" id="ARBA00022771"/>
    </source>
</evidence>
<dbReference type="Gene3D" id="6.10.140.2220">
    <property type="match status" value="1"/>
</dbReference>
<feature type="compositionally biased region" description="Polar residues" evidence="5">
    <location>
        <begin position="11"/>
        <end position="25"/>
    </location>
</feature>
<accession>A0A6A6R9E0</accession>
<proteinExistence type="predicted"/>
<evidence type="ECO:0000313" key="8">
    <source>
        <dbReference type="Proteomes" id="UP000799750"/>
    </source>
</evidence>
<dbReference type="OrthoDB" id="437457at2759"/>
<feature type="region of interest" description="Disordered" evidence="5">
    <location>
        <begin position="1"/>
        <end position="25"/>
    </location>
</feature>
<evidence type="ECO:0000256" key="3">
    <source>
        <dbReference type="ARBA" id="ARBA00022833"/>
    </source>
</evidence>
<dbReference type="SUPFAM" id="SSF144232">
    <property type="entry name" value="HIT/MYND zinc finger-like"/>
    <property type="match status" value="1"/>
</dbReference>
<dbReference type="AlphaFoldDB" id="A0A6A6R9E0"/>
<dbReference type="EMBL" id="MU004182">
    <property type="protein sequence ID" value="KAF2501106.1"/>
    <property type="molecule type" value="Genomic_DNA"/>
</dbReference>
<dbReference type="InterPro" id="IPR002893">
    <property type="entry name" value="Znf_MYND"/>
</dbReference>
<feature type="domain" description="MYND-type" evidence="6">
    <location>
        <begin position="36"/>
        <end position="72"/>
    </location>
</feature>
<name>A0A6A6R9E0_9PEZI</name>
<keyword evidence="2 4" id="KW-0863">Zinc-finger</keyword>
<keyword evidence="8" id="KW-1185">Reference proteome</keyword>
<organism evidence="7 8">
    <name type="scientific">Lophium mytilinum</name>
    <dbReference type="NCBI Taxonomy" id="390894"/>
    <lineage>
        <taxon>Eukaryota</taxon>
        <taxon>Fungi</taxon>
        <taxon>Dikarya</taxon>
        <taxon>Ascomycota</taxon>
        <taxon>Pezizomycotina</taxon>
        <taxon>Dothideomycetes</taxon>
        <taxon>Pleosporomycetidae</taxon>
        <taxon>Mytilinidiales</taxon>
        <taxon>Mytilinidiaceae</taxon>
        <taxon>Lophium</taxon>
    </lineage>
</organism>
<dbReference type="PROSITE" id="PS50865">
    <property type="entry name" value="ZF_MYND_2"/>
    <property type="match status" value="1"/>
</dbReference>
<evidence type="ECO:0000256" key="1">
    <source>
        <dbReference type="ARBA" id="ARBA00022723"/>
    </source>
</evidence>
<keyword evidence="3" id="KW-0862">Zinc</keyword>
<sequence>MADPPELGATSPRQSNTTAGNETTDTLPNLIPVTVCATCEQVASLACCACRGAGYCSAECQKEDWAVHKLLCLGFSGHRRHPACLSVRAIRFQAEDELPQWYWLPYQEIVNTRYDGLDQIVTLFPYSTASLRYSLKRSAVLYEDRPHEIIIHFRNQSNSNDSIKAATDGLASYDWYGSAVAYGKIPRIGDQPTVLFDLDMSDYTRIVKWLTSFNPEVNAYDPSWRGGEMNVKGVVVKNAWNPASGLAVTEGPLAIYNSAAIPPDHAMFRTDRFQYSPISTLLGINLAVSRYPLIRSHTKTRKKSKDAGCSTMYLLLQCNPDNAEEWGFPPAVWSDNIGDLYLVRSDRKALLWQHVDALISFCQFTIAPLFERSRQKASVGGICKENVLAELTPELFKTFFERYRAEKAEEDPAWGEIASPYDV</sequence>
<dbReference type="Proteomes" id="UP000799750">
    <property type="component" value="Unassembled WGS sequence"/>
</dbReference>
<protein>
    <recommendedName>
        <fullName evidence="6">MYND-type domain-containing protein</fullName>
    </recommendedName>
</protein>
<reference evidence="7" key="1">
    <citation type="journal article" date="2020" name="Stud. Mycol.">
        <title>101 Dothideomycetes genomes: a test case for predicting lifestyles and emergence of pathogens.</title>
        <authorList>
            <person name="Haridas S."/>
            <person name="Albert R."/>
            <person name="Binder M."/>
            <person name="Bloem J."/>
            <person name="Labutti K."/>
            <person name="Salamov A."/>
            <person name="Andreopoulos B."/>
            <person name="Baker S."/>
            <person name="Barry K."/>
            <person name="Bills G."/>
            <person name="Bluhm B."/>
            <person name="Cannon C."/>
            <person name="Castanera R."/>
            <person name="Culley D."/>
            <person name="Daum C."/>
            <person name="Ezra D."/>
            <person name="Gonzalez J."/>
            <person name="Henrissat B."/>
            <person name="Kuo A."/>
            <person name="Liang C."/>
            <person name="Lipzen A."/>
            <person name="Lutzoni F."/>
            <person name="Magnuson J."/>
            <person name="Mondo S."/>
            <person name="Nolan M."/>
            <person name="Ohm R."/>
            <person name="Pangilinan J."/>
            <person name="Park H.-J."/>
            <person name="Ramirez L."/>
            <person name="Alfaro M."/>
            <person name="Sun H."/>
            <person name="Tritt A."/>
            <person name="Yoshinaga Y."/>
            <person name="Zwiers L.-H."/>
            <person name="Turgeon B."/>
            <person name="Goodwin S."/>
            <person name="Spatafora J."/>
            <person name="Crous P."/>
            <person name="Grigoriev I."/>
        </authorList>
    </citation>
    <scope>NUCLEOTIDE SEQUENCE</scope>
    <source>
        <strain evidence="7">CBS 269.34</strain>
    </source>
</reference>
<keyword evidence="1" id="KW-0479">Metal-binding</keyword>
<evidence type="ECO:0000256" key="5">
    <source>
        <dbReference type="SAM" id="MobiDB-lite"/>
    </source>
</evidence>
<dbReference type="PROSITE" id="PS01360">
    <property type="entry name" value="ZF_MYND_1"/>
    <property type="match status" value="1"/>
</dbReference>
<evidence type="ECO:0000313" key="7">
    <source>
        <dbReference type="EMBL" id="KAF2501106.1"/>
    </source>
</evidence>
<gene>
    <name evidence="7" type="ORF">BU16DRAFT_190535</name>
</gene>
<evidence type="ECO:0000256" key="4">
    <source>
        <dbReference type="PROSITE-ProRule" id="PRU00134"/>
    </source>
</evidence>
<dbReference type="GO" id="GO:0008270">
    <property type="term" value="F:zinc ion binding"/>
    <property type="evidence" value="ECO:0007669"/>
    <property type="project" value="UniProtKB-KW"/>
</dbReference>
<dbReference type="Pfam" id="PF01753">
    <property type="entry name" value="zf-MYND"/>
    <property type="match status" value="1"/>
</dbReference>